<comment type="catalytic activity">
    <reaction evidence="2">
        <text>an N-acylsphing-4-enine + H2O = sphing-4-enine + a fatty acid</text>
        <dbReference type="Rhea" id="RHEA:20856"/>
        <dbReference type="ChEBI" id="CHEBI:15377"/>
        <dbReference type="ChEBI" id="CHEBI:28868"/>
        <dbReference type="ChEBI" id="CHEBI:52639"/>
        <dbReference type="ChEBI" id="CHEBI:57756"/>
        <dbReference type="EC" id="3.5.1.23"/>
    </reaction>
</comment>
<evidence type="ECO:0000256" key="2">
    <source>
        <dbReference type="RuleBase" id="RU366019"/>
    </source>
</evidence>
<comment type="caution">
    <text evidence="4">The sequence shown here is derived from an EMBL/GenBank/DDBJ whole genome shotgun (WGS) entry which is preliminary data.</text>
</comment>
<dbReference type="EMBL" id="PYFT01000001">
    <property type="protein sequence ID" value="PSR53274.1"/>
    <property type="molecule type" value="Genomic_DNA"/>
</dbReference>
<dbReference type="GO" id="GO:0042759">
    <property type="term" value="P:long-chain fatty acid biosynthetic process"/>
    <property type="evidence" value="ECO:0007669"/>
    <property type="project" value="TreeGrafter"/>
</dbReference>
<keyword evidence="2" id="KW-0746">Sphingolipid metabolism</keyword>
<keyword evidence="2" id="KW-0443">Lipid metabolism</keyword>
<dbReference type="GO" id="GO:0005576">
    <property type="term" value="C:extracellular region"/>
    <property type="evidence" value="ECO:0007669"/>
    <property type="project" value="TreeGrafter"/>
</dbReference>
<dbReference type="GO" id="GO:0046514">
    <property type="term" value="P:ceramide catabolic process"/>
    <property type="evidence" value="ECO:0007669"/>
    <property type="project" value="InterPro"/>
</dbReference>
<gene>
    <name evidence="4" type="ORF">AHMF7605_06885</name>
</gene>
<dbReference type="GO" id="GO:0017040">
    <property type="term" value="F:N-acylsphingosine amidohydrolase activity"/>
    <property type="evidence" value="ECO:0007669"/>
    <property type="project" value="UniProtKB-UniRule"/>
</dbReference>
<protein>
    <recommendedName>
        <fullName evidence="2">Neutral ceramidase</fullName>
        <ecNumber evidence="2">3.5.1.23</ecNumber>
    </recommendedName>
</protein>
<dbReference type="Pfam" id="PF04734">
    <property type="entry name" value="Ceramidase_alk"/>
    <property type="match status" value="1"/>
</dbReference>
<comment type="cofactor">
    <cofactor evidence="1">
        <name>Zn(2+)</name>
        <dbReference type="ChEBI" id="CHEBI:29105"/>
    </cofactor>
    <text evidence="1">Binds 1 zinc ion per subunit.</text>
</comment>
<organism evidence="4 5">
    <name type="scientific">Adhaeribacter arboris</name>
    <dbReference type="NCBI Taxonomy" id="2072846"/>
    <lineage>
        <taxon>Bacteria</taxon>
        <taxon>Pseudomonadati</taxon>
        <taxon>Bacteroidota</taxon>
        <taxon>Cytophagia</taxon>
        <taxon>Cytophagales</taxon>
        <taxon>Hymenobacteraceae</taxon>
        <taxon>Adhaeribacter</taxon>
    </lineage>
</organism>
<keyword evidence="5" id="KW-1185">Reference proteome</keyword>
<reference evidence="4 5" key="1">
    <citation type="submission" date="2018-03" db="EMBL/GenBank/DDBJ databases">
        <title>Adhaeribacter sp. HMF7605 Genome sequencing and assembly.</title>
        <authorList>
            <person name="Kang H."/>
            <person name="Kang J."/>
            <person name="Cha I."/>
            <person name="Kim H."/>
            <person name="Joh K."/>
        </authorList>
    </citation>
    <scope>NUCLEOTIDE SEQUENCE [LARGE SCALE GENOMIC DNA]</scope>
    <source>
        <strain evidence="4 5">HMF7605</strain>
    </source>
</reference>
<evidence type="ECO:0000259" key="3">
    <source>
        <dbReference type="Pfam" id="PF04734"/>
    </source>
</evidence>
<accession>A0A2T2YCP8</accession>
<keyword evidence="2" id="KW-0378">Hydrolase</keyword>
<dbReference type="GO" id="GO:0046872">
    <property type="term" value="F:metal ion binding"/>
    <property type="evidence" value="ECO:0007669"/>
    <property type="project" value="UniProtKB-KW"/>
</dbReference>
<dbReference type="AlphaFoldDB" id="A0A2T2YCP8"/>
<feature type="binding site" evidence="1">
    <location>
        <position position="238"/>
    </location>
    <ligand>
        <name>Zn(2+)</name>
        <dbReference type="ChEBI" id="CHEBI:29105"/>
    </ligand>
</feature>
<proteinExistence type="inferred from homology"/>
<dbReference type="PANTHER" id="PTHR12670">
    <property type="entry name" value="CERAMIDASE"/>
    <property type="match status" value="1"/>
</dbReference>
<dbReference type="InterPro" id="IPR006823">
    <property type="entry name" value="Ceramidase_alk"/>
</dbReference>
<feature type="binding site" evidence="1">
    <location>
        <position position="142"/>
    </location>
    <ligand>
        <name>Zn(2+)</name>
        <dbReference type="ChEBI" id="CHEBI:29105"/>
    </ligand>
</feature>
<evidence type="ECO:0000313" key="4">
    <source>
        <dbReference type="EMBL" id="PSR53274.1"/>
    </source>
</evidence>
<dbReference type="RefSeq" id="WP_106927737.1">
    <property type="nucleotide sequence ID" value="NZ_PYFT01000001.1"/>
</dbReference>
<dbReference type="EC" id="3.5.1.23" evidence="2"/>
<evidence type="ECO:0000313" key="5">
    <source>
        <dbReference type="Proteomes" id="UP000240357"/>
    </source>
</evidence>
<keyword evidence="1" id="KW-0862">Zinc</keyword>
<dbReference type="InterPro" id="IPR031329">
    <property type="entry name" value="NEUT/ALK_ceramidase_N"/>
</dbReference>
<dbReference type="PANTHER" id="PTHR12670:SF1">
    <property type="entry name" value="NEUTRAL CERAMIDASE"/>
    <property type="match status" value="1"/>
</dbReference>
<dbReference type="OrthoDB" id="926204at2"/>
<sequence length="445" mass="49753">MKGFPLFIIGLLLSCQSCITQKLDTTPYPTTQYYQQSKKRIAELPLISSSSNDTIQVGWFKINMTPPKPVPMAGYGKRKGKKYEQVHDSVWVRAFVFRKGNYKAAWVTADLLIMPMRITERLQQLLVNKGYTLNNIYLTATHTHYSFGGWGKKLAGRIIAGKYNQELVNKTTEAIAQTIEQAENNATTASIGYQEIPAPEFVYNRLVGNKGNLDTLIRVMHFQKISGEKALICTFAAHPTSVASNDLRLSAEYPGALVSLLEQKMQLNMAAFGAGAVGSHGPQAPGENYTKVANLAEGLANKIQNYSQNLSLTFQTDLSNAYFAIDLNKPQWRYGEKRRFRPWLFYTVFGKYPAGLSLLQVGSTVFIGTPCDFSGELLPEISTTASARNQKVVVTSFNGSYIGYVTPEKYFNHKKYETHDMNFFGPSTGTYLTELIKLILQKTNK</sequence>
<name>A0A2T2YCP8_9BACT</name>
<dbReference type="Proteomes" id="UP000240357">
    <property type="component" value="Unassembled WGS sequence"/>
</dbReference>
<feature type="domain" description="Neutral/alkaline non-lysosomal ceramidase N-terminal" evidence="3">
    <location>
        <begin position="64"/>
        <end position="271"/>
    </location>
</feature>
<evidence type="ECO:0000256" key="1">
    <source>
        <dbReference type="PIRSR" id="PIRSR606823-2"/>
    </source>
</evidence>
<comment type="similarity">
    <text evidence="2">Belongs to the neutral ceramidase family.</text>
</comment>
<keyword evidence="1" id="KW-0479">Metal-binding</keyword>
<dbReference type="PROSITE" id="PS51257">
    <property type="entry name" value="PROKAR_LIPOPROTEIN"/>
    <property type="match status" value="1"/>
</dbReference>
<dbReference type="GO" id="GO:0046512">
    <property type="term" value="P:sphingosine biosynthetic process"/>
    <property type="evidence" value="ECO:0007669"/>
    <property type="project" value="TreeGrafter"/>
</dbReference>
<dbReference type="GO" id="GO:0016020">
    <property type="term" value="C:membrane"/>
    <property type="evidence" value="ECO:0007669"/>
    <property type="project" value="GOC"/>
</dbReference>